<name>A0A5N6Z5D9_9EURO</name>
<dbReference type="EMBL" id="ML739115">
    <property type="protein sequence ID" value="KAE8352891.1"/>
    <property type="molecule type" value="Genomic_DNA"/>
</dbReference>
<dbReference type="AlphaFoldDB" id="A0A5N6Z5D9"/>
<accession>A0A5N6Z5D9</accession>
<keyword evidence="1" id="KW-0472">Membrane</keyword>
<proteinExistence type="predicted"/>
<feature type="transmembrane region" description="Helical" evidence="1">
    <location>
        <begin position="21"/>
        <end position="39"/>
    </location>
</feature>
<sequence>MSIYRKIKSEKNGGKRERKERWGMHSVCNLLLGQIYFLAPSVNTLLGWLVLLQCIIMTMGEGCFSLVFYCNQDYENYIRFYKPSN</sequence>
<keyword evidence="1" id="KW-0812">Transmembrane</keyword>
<dbReference type="Proteomes" id="UP000327118">
    <property type="component" value="Unassembled WGS sequence"/>
</dbReference>
<keyword evidence="1" id="KW-1133">Transmembrane helix</keyword>
<evidence type="ECO:0000313" key="3">
    <source>
        <dbReference type="Proteomes" id="UP000327118"/>
    </source>
</evidence>
<keyword evidence="3" id="KW-1185">Reference proteome</keyword>
<feature type="transmembrane region" description="Helical" evidence="1">
    <location>
        <begin position="45"/>
        <end position="69"/>
    </location>
</feature>
<protein>
    <submittedName>
        <fullName evidence="2">Uncharacterized protein</fullName>
    </submittedName>
</protein>
<evidence type="ECO:0000313" key="2">
    <source>
        <dbReference type="EMBL" id="KAE8352891.1"/>
    </source>
</evidence>
<gene>
    <name evidence="2" type="ORF">BDV28DRAFT_119021</name>
</gene>
<evidence type="ECO:0000256" key="1">
    <source>
        <dbReference type="SAM" id="Phobius"/>
    </source>
</evidence>
<organism evidence="2 3">
    <name type="scientific">Aspergillus coremiiformis</name>
    <dbReference type="NCBI Taxonomy" id="138285"/>
    <lineage>
        <taxon>Eukaryota</taxon>
        <taxon>Fungi</taxon>
        <taxon>Dikarya</taxon>
        <taxon>Ascomycota</taxon>
        <taxon>Pezizomycotina</taxon>
        <taxon>Eurotiomycetes</taxon>
        <taxon>Eurotiomycetidae</taxon>
        <taxon>Eurotiales</taxon>
        <taxon>Aspergillaceae</taxon>
        <taxon>Aspergillus</taxon>
        <taxon>Aspergillus subgen. Circumdati</taxon>
    </lineage>
</organism>
<reference evidence="3" key="1">
    <citation type="submission" date="2019-04" db="EMBL/GenBank/DDBJ databases">
        <title>Friends and foes A comparative genomics studyof 23 Aspergillus species from section Flavi.</title>
        <authorList>
            <consortium name="DOE Joint Genome Institute"/>
            <person name="Kjaerbolling I."/>
            <person name="Vesth T."/>
            <person name="Frisvad J.C."/>
            <person name="Nybo J.L."/>
            <person name="Theobald S."/>
            <person name="Kildgaard S."/>
            <person name="Isbrandt T."/>
            <person name="Kuo A."/>
            <person name="Sato A."/>
            <person name="Lyhne E.K."/>
            <person name="Kogle M.E."/>
            <person name="Wiebenga A."/>
            <person name="Kun R.S."/>
            <person name="Lubbers R.J."/>
            <person name="Makela M.R."/>
            <person name="Barry K."/>
            <person name="Chovatia M."/>
            <person name="Clum A."/>
            <person name="Daum C."/>
            <person name="Haridas S."/>
            <person name="He G."/>
            <person name="LaButti K."/>
            <person name="Lipzen A."/>
            <person name="Mondo S."/>
            <person name="Riley R."/>
            <person name="Salamov A."/>
            <person name="Simmons B.A."/>
            <person name="Magnuson J.K."/>
            <person name="Henrissat B."/>
            <person name="Mortensen U.H."/>
            <person name="Larsen T.O."/>
            <person name="Devries R.P."/>
            <person name="Grigoriev I.V."/>
            <person name="Machida M."/>
            <person name="Baker S.E."/>
            <person name="Andersen M.R."/>
        </authorList>
    </citation>
    <scope>NUCLEOTIDE SEQUENCE [LARGE SCALE GENOMIC DNA]</scope>
    <source>
        <strain evidence="3">CBS 553.77</strain>
    </source>
</reference>